<protein>
    <submittedName>
        <fullName evidence="1">Uncharacterized protein</fullName>
    </submittedName>
</protein>
<dbReference type="AlphaFoldDB" id="K1PZ02"/>
<dbReference type="Gene3D" id="3.80.10.10">
    <property type="entry name" value="Ribonuclease Inhibitor"/>
    <property type="match status" value="1"/>
</dbReference>
<proteinExistence type="predicted"/>
<dbReference type="InParanoid" id="K1PZ02"/>
<accession>K1PZ02</accession>
<gene>
    <name evidence="1" type="ORF">CGI_10023827</name>
</gene>
<evidence type="ECO:0000313" key="1">
    <source>
        <dbReference type="EMBL" id="EKC29437.1"/>
    </source>
</evidence>
<dbReference type="EMBL" id="JH823229">
    <property type="protein sequence ID" value="EKC29437.1"/>
    <property type="molecule type" value="Genomic_DNA"/>
</dbReference>
<dbReference type="SUPFAM" id="SSF52047">
    <property type="entry name" value="RNI-like"/>
    <property type="match status" value="1"/>
</dbReference>
<reference evidence="1" key="1">
    <citation type="journal article" date="2012" name="Nature">
        <title>The oyster genome reveals stress adaptation and complexity of shell formation.</title>
        <authorList>
            <person name="Zhang G."/>
            <person name="Fang X."/>
            <person name="Guo X."/>
            <person name="Li L."/>
            <person name="Luo R."/>
            <person name="Xu F."/>
            <person name="Yang P."/>
            <person name="Zhang L."/>
            <person name="Wang X."/>
            <person name="Qi H."/>
            <person name="Xiong Z."/>
            <person name="Que H."/>
            <person name="Xie Y."/>
            <person name="Holland P.W."/>
            <person name="Paps J."/>
            <person name="Zhu Y."/>
            <person name="Wu F."/>
            <person name="Chen Y."/>
            <person name="Wang J."/>
            <person name="Peng C."/>
            <person name="Meng J."/>
            <person name="Yang L."/>
            <person name="Liu J."/>
            <person name="Wen B."/>
            <person name="Zhang N."/>
            <person name="Huang Z."/>
            <person name="Zhu Q."/>
            <person name="Feng Y."/>
            <person name="Mount A."/>
            <person name="Hedgecock D."/>
            <person name="Xu Z."/>
            <person name="Liu Y."/>
            <person name="Domazet-Loso T."/>
            <person name="Du Y."/>
            <person name="Sun X."/>
            <person name="Zhang S."/>
            <person name="Liu B."/>
            <person name="Cheng P."/>
            <person name="Jiang X."/>
            <person name="Li J."/>
            <person name="Fan D."/>
            <person name="Wang W."/>
            <person name="Fu W."/>
            <person name="Wang T."/>
            <person name="Wang B."/>
            <person name="Zhang J."/>
            <person name="Peng Z."/>
            <person name="Li Y."/>
            <person name="Li N."/>
            <person name="Wang J."/>
            <person name="Chen M."/>
            <person name="He Y."/>
            <person name="Tan F."/>
            <person name="Song X."/>
            <person name="Zheng Q."/>
            <person name="Huang R."/>
            <person name="Yang H."/>
            <person name="Du X."/>
            <person name="Chen L."/>
            <person name="Yang M."/>
            <person name="Gaffney P.M."/>
            <person name="Wang S."/>
            <person name="Luo L."/>
            <person name="She Z."/>
            <person name="Ming Y."/>
            <person name="Huang W."/>
            <person name="Zhang S."/>
            <person name="Huang B."/>
            <person name="Zhang Y."/>
            <person name="Qu T."/>
            <person name="Ni P."/>
            <person name="Miao G."/>
            <person name="Wang J."/>
            <person name="Wang Q."/>
            <person name="Steinberg C.E."/>
            <person name="Wang H."/>
            <person name="Li N."/>
            <person name="Qian L."/>
            <person name="Zhang G."/>
            <person name="Li Y."/>
            <person name="Yang H."/>
            <person name="Liu X."/>
            <person name="Wang J."/>
            <person name="Yin Y."/>
            <person name="Wang J."/>
        </authorList>
    </citation>
    <scope>NUCLEOTIDE SEQUENCE [LARGE SCALE GENOMIC DNA]</scope>
    <source>
        <strain evidence="1">05x7-T-G4-1.051#20</strain>
    </source>
</reference>
<sequence length="181" mass="20908">MDMRNHKPKEVMDVPFYDRTIGKAFSFKRKIPIKSDSTSEWTYYGVKNKKSVYGQIHLAAKVKDDYETSSFSPILQRYRNSKDESQKDYIRACKHCGVVPLTVFLRQLGEKSMSLRFQLLSQKAIKSCAIALLRNSKLQSLDLEGCQIRPSGAKYMFDVLEKRTNITEIVGYKFIARSECI</sequence>
<dbReference type="HOGENOM" id="CLU_1490412_0_0_1"/>
<name>K1PZ02_MAGGI</name>
<organism evidence="1">
    <name type="scientific">Magallana gigas</name>
    <name type="common">Pacific oyster</name>
    <name type="synonym">Crassostrea gigas</name>
    <dbReference type="NCBI Taxonomy" id="29159"/>
    <lineage>
        <taxon>Eukaryota</taxon>
        <taxon>Metazoa</taxon>
        <taxon>Spiralia</taxon>
        <taxon>Lophotrochozoa</taxon>
        <taxon>Mollusca</taxon>
        <taxon>Bivalvia</taxon>
        <taxon>Autobranchia</taxon>
        <taxon>Pteriomorphia</taxon>
        <taxon>Ostreida</taxon>
        <taxon>Ostreoidea</taxon>
        <taxon>Ostreidae</taxon>
        <taxon>Magallana</taxon>
    </lineage>
</organism>
<dbReference type="InterPro" id="IPR032675">
    <property type="entry name" value="LRR_dom_sf"/>
</dbReference>